<proteinExistence type="predicted"/>
<dbReference type="STRING" id="519441.Smon_0303"/>
<dbReference type="EMBL" id="CP001779">
    <property type="protein sequence ID" value="ACZ00787.1"/>
    <property type="molecule type" value="Genomic_DNA"/>
</dbReference>
<reference evidence="2 3" key="1">
    <citation type="journal article" date="2009" name="Stand. Genomic Sci.">
        <title>Complete genome sequence of Streptobacillus moniliformis type strain (9901T).</title>
        <authorList>
            <person name="Nolan M."/>
            <person name="Gronow S."/>
            <person name="Lapidus A."/>
            <person name="Ivanova N."/>
            <person name="Copeland A."/>
            <person name="Lucas S."/>
            <person name="Del Rio T.G."/>
            <person name="Chen F."/>
            <person name="Tice H."/>
            <person name="Pitluck S."/>
            <person name="Cheng J.F."/>
            <person name="Sims D."/>
            <person name="Meincke L."/>
            <person name="Bruce D."/>
            <person name="Goodwin L."/>
            <person name="Brettin T."/>
            <person name="Han C."/>
            <person name="Detter J.C."/>
            <person name="Ovchinikova G."/>
            <person name="Pati A."/>
            <person name="Mavromatis K."/>
            <person name="Mikhailova N."/>
            <person name="Chen A."/>
            <person name="Palaniappan K."/>
            <person name="Land M."/>
            <person name="Hauser L."/>
            <person name="Chang Y.J."/>
            <person name="Jeffries C.D."/>
            <person name="Rohde M."/>
            <person name="Sproer C."/>
            <person name="Goker M."/>
            <person name="Bristow J."/>
            <person name="Eisen J.A."/>
            <person name="Markowitz V."/>
            <person name="Hugenholtz P."/>
            <person name="Kyrpides N.C."/>
            <person name="Klenk H.P."/>
            <person name="Chain P."/>
        </authorList>
    </citation>
    <scope>NUCLEOTIDE SEQUENCE [LARGE SCALE GENOMIC DNA]</scope>
    <source>
        <strain evidence="3">ATCC 14647 / DSM 12112 / NCTC 10651 / 9901</strain>
    </source>
</reference>
<dbReference type="HOGENOM" id="CLU_1748644_0_0_0"/>
<evidence type="ECO:0008006" key="4">
    <source>
        <dbReference type="Google" id="ProtNLM"/>
    </source>
</evidence>
<feature type="transmembrane region" description="Helical" evidence="1">
    <location>
        <begin position="6"/>
        <end position="25"/>
    </location>
</feature>
<keyword evidence="3" id="KW-1185">Reference proteome</keyword>
<evidence type="ECO:0000313" key="3">
    <source>
        <dbReference type="Proteomes" id="UP000002072"/>
    </source>
</evidence>
<evidence type="ECO:0000256" key="1">
    <source>
        <dbReference type="SAM" id="Phobius"/>
    </source>
</evidence>
<evidence type="ECO:0000313" key="2">
    <source>
        <dbReference type="EMBL" id="ACZ00787.1"/>
    </source>
</evidence>
<keyword evidence="1" id="KW-0472">Membrane</keyword>
<keyword evidence="1" id="KW-1133">Transmembrane helix</keyword>
<dbReference type="eggNOG" id="COG2165">
    <property type="taxonomic scope" value="Bacteria"/>
</dbReference>
<organism evidence="2 3">
    <name type="scientific">Streptobacillus moniliformis (strain ATCC 14647 / DSM 12112 / NCTC 10651 / 9901)</name>
    <dbReference type="NCBI Taxonomy" id="519441"/>
    <lineage>
        <taxon>Bacteria</taxon>
        <taxon>Fusobacteriati</taxon>
        <taxon>Fusobacteriota</taxon>
        <taxon>Fusobacteriia</taxon>
        <taxon>Fusobacteriales</taxon>
        <taxon>Leptotrichiaceae</taxon>
        <taxon>Streptobacillus</taxon>
    </lineage>
</organism>
<dbReference type="AlphaFoldDB" id="D1AWW1"/>
<dbReference type="Proteomes" id="UP000002072">
    <property type="component" value="Chromosome"/>
</dbReference>
<gene>
    <name evidence="2" type="ordered locus">Smon_0303</name>
</gene>
<protein>
    <recommendedName>
        <fullName evidence="4">Prepilin-type N-terminal cleavage/methylation domain-containing protein</fullName>
    </recommendedName>
</protein>
<dbReference type="OrthoDB" id="95538at2"/>
<sequence length="149" mass="17502">MKNRGITLIEVIVYISLILITFFISSKSYHVILEKQRVKKEIVEITSLFRKKQKESEIYGKYMSIYFDLEKKEIFFDENSFKLSDEFTYLSKNKVEKDNFERYFTENGNLNRGFNLLILNKSGNLLAEISVDNSNSISYPIITVKGIKI</sequence>
<accession>D1AWW1</accession>
<dbReference type="GeneID" id="29673556"/>
<keyword evidence="1" id="KW-0812">Transmembrane</keyword>
<dbReference type="RefSeq" id="WP_012858344.1">
    <property type="nucleotide sequence ID" value="NC_013515.1"/>
</dbReference>
<dbReference type="KEGG" id="smf:Smon_0303"/>
<name>D1AWW1_STRM9</name>